<feature type="transmembrane region" description="Helical" evidence="1">
    <location>
        <begin position="34"/>
        <end position="53"/>
    </location>
</feature>
<dbReference type="EMBL" id="AP009044">
    <property type="protein sequence ID" value="BAF54323.1"/>
    <property type="molecule type" value="Genomic_DNA"/>
</dbReference>
<dbReference type="Proteomes" id="UP000006698">
    <property type="component" value="Chromosome"/>
</dbReference>
<sequence length="272" mass="29428">MLACPAQLIWCETIMARSQKRTPAIRSTKKVKSVISSIITIAVAAVAFAAYVIDGGVEEASGTPTSSESSVAATAPAASSETAAEYRAMLASLDVKGRAPGTGYDRELFGPAWTDTVSVEYGHNGCDTRNDILQRDLDDIQLREGTKDCIVTSGLLSDPFSGELIDFVRGERSGDVQIDHLVPLHDAWVKGAQQWDEQTRKNFANDPDNLLAVKGTLNQQKGASDAATWLPPNTAFRCDYAKKIITVKDRYKVWVTEAEASALERQLDTCAA</sequence>
<feature type="domain" description="GmrSD restriction endonucleases C-terminal" evidence="2">
    <location>
        <begin position="127"/>
        <end position="263"/>
    </location>
</feature>
<keyword evidence="1" id="KW-0472">Membrane</keyword>
<name>A0AB72VAS0_CORGB</name>
<dbReference type="InterPro" id="IPR011089">
    <property type="entry name" value="GmrSD_C"/>
</dbReference>
<evidence type="ECO:0000313" key="3">
    <source>
        <dbReference type="EMBL" id="BAF54323.1"/>
    </source>
</evidence>
<protein>
    <recommendedName>
        <fullName evidence="2">GmrSD restriction endonucleases C-terminal domain-containing protein</fullName>
    </recommendedName>
</protein>
<gene>
    <name evidence="3" type="ordered locus">cgR_1342</name>
</gene>
<organism evidence="3">
    <name type="scientific">Corynebacterium glutamicum (strain R)</name>
    <dbReference type="NCBI Taxonomy" id="340322"/>
    <lineage>
        <taxon>Bacteria</taxon>
        <taxon>Bacillati</taxon>
        <taxon>Actinomycetota</taxon>
        <taxon>Actinomycetes</taxon>
        <taxon>Mycobacteriales</taxon>
        <taxon>Corynebacteriaceae</taxon>
        <taxon>Corynebacterium</taxon>
    </lineage>
</organism>
<proteinExistence type="predicted"/>
<dbReference type="Pfam" id="PF07510">
    <property type="entry name" value="GmrSD_C"/>
    <property type="match status" value="1"/>
</dbReference>
<dbReference type="PANTHER" id="PTHR24094:SF15">
    <property type="entry name" value="AMP-DEPENDENT SYNTHETASE_LIGASE DOMAIN-CONTAINING PROTEIN-RELATED"/>
    <property type="match status" value="1"/>
</dbReference>
<dbReference type="PANTHER" id="PTHR24094">
    <property type="entry name" value="SECRETED PROTEIN"/>
    <property type="match status" value="1"/>
</dbReference>
<evidence type="ECO:0000256" key="1">
    <source>
        <dbReference type="SAM" id="Phobius"/>
    </source>
</evidence>
<dbReference type="AlphaFoldDB" id="A0AB72VAS0"/>
<dbReference type="KEGG" id="cgt:cgR_1342"/>
<keyword evidence="1" id="KW-1133">Transmembrane helix</keyword>
<accession>A0AB72VAS0</accession>
<evidence type="ECO:0000259" key="2">
    <source>
        <dbReference type="Pfam" id="PF07510"/>
    </source>
</evidence>
<reference evidence="3" key="1">
    <citation type="journal article" date="2007" name="Microbiology">
        <title>Comparative analysis of the Corynebacterium glutamicum group and complete genome sequence of strain R.</title>
        <authorList>
            <person name="Yukawa H."/>
            <person name="Omumasaba C.A."/>
            <person name="Nonaka H."/>
            <person name="Kos P."/>
            <person name="Okai N."/>
            <person name="Suzuki N."/>
            <person name="Suda M."/>
            <person name="Tsuge Y."/>
            <person name="Watanabe J."/>
            <person name="Ikeda Y."/>
            <person name="Vertes A.A."/>
            <person name="Inui M."/>
        </authorList>
    </citation>
    <scope>NUCLEOTIDE SEQUENCE</scope>
    <source>
        <strain evidence="3">R</strain>
    </source>
</reference>
<keyword evidence="1" id="KW-0812">Transmembrane</keyword>